<dbReference type="RefSeq" id="WP_074707956.1">
    <property type="nucleotide sequence ID" value="NZ_FNRP01000028.1"/>
</dbReference>
<sequence length="204" mass="22612">MIKCEVSVCGTINKEAIIRTNKDGKSFMSFAMNIVLPTTSGSKVLDVSVLCDCEKNNDVSKFCVGTRLNASGTLLFKKRGENLYLNLYAEGFEFENVAAIDSIKGSMLFRGKLGKTIEEKTDKKGNKYHTFSGVSSEKVSDGFEYIWISFFDFSQVLDDAIKPETKVEIAGTLDLSFFKEKLTISSRIKSVSPYVPVANTSNQE</sequence>
<dbReference type="EMBL" id="FNRP01000028">
    <property type="protein sequence ID" value="SEB07536.1"/>
    <property type="molecule type" value="Genomic_DNA"/>
</dbReference>
<dbReference type="Proteomes" id="UP000183040">
    <property type="component" value="Unassembled WGS sequence"/>
</dbReference>
<accession>A0A1H4GD53</accession>
<evidence type="ECO:0000313" key="1">
    <source>
        <dbReference type="EMBL" id="SEB07536.1"/>
    </source>
</evidence>
<gene>
    <name evidence="1" type="ORF">SAMN04487924_12838</name>
</gene>
<proteinExistence type="predicted"/>
<reference evidence="1 2" key="1">
    <citation type="submission" date="2016-10" db="EMBL/GenBank/DDBJ databases">
        <authorList>
            <person name="de Groot N.N."/>
        </authorList>
    </citation>
    <scope>NUCLEOTIDE SEQUENCE [LARGE SCALE GENOMIC DNA]</scope>
    <source>
        <strain evidence="1 2">NLAE-zl-G339</strain>
    </source>
</reference>
<name>A0A1H4GD53_9BACE</name>
<dbReference type="AlphaFoldDB" id="A0A1H4GD53"/>
<evidence type="ECO:0000313" key="2">
    <source>
        <dbReference type="Proteomes" id="UP000183040"/>
    </source>
</evidence>
<protein>
    <submittedName>
        <fullName evidence="1">Uncharacterized protein</fullName>
    </submittedName>
</protein>
<organism evidence="1 2">
    <name type="scientific">Bacteroides xylanisolvens</name>
    <dbReference type="NCBI Taxonomy" id="371601"/>
    <lineage>
        <taxon>Bacteria</taxon>
        <taxon>Pseudomonadati</taxon>
        <taxon>Bacteroidota</taxon>
        <taxon>Bacteroidia</taxon>
        <taxon>Bacteroidales</taxon>
        <taxon>Bacteroidaceae</taxon>
        <taxon>Bacteroides</taxon>
    </lineage>
</organism>